<dbReference type="Gene3D" id="3.10.250.10">
    <property type="entry name" value="SRCR-like domain"/>
    <property type="match status" value="1"/>
</dbReference>
<evidence type="ECO:0000256" key="4">
    <source>
        <dbReference type="ARBA" id="ARBA00023157"/>
    </source>
</evidence>
<name>A0ABM0MP87_SACKO</name>
<feature type="chain" id="PRO_5046765335" evidence="6">
    <location>
        <begin position="26"/>
        <end position="990"/>
    </location>
</feature>
<comment type="caution">
    <text evidence="5">Lacks conserved residue(s) required for the propagation of feature annotation.</text>
</comment>
<gene>
    <name evidence="9" type="primary">LOC102808840</name>
</gene>
<dbReference type="InterPro" id="IPR001190">
    <property type="entry name" value="SRCR"/>
</dbReference>
<protein>
    <submittedName>
        <fullName evidence="9">Uncharacterized protein LOC102808840 isoform X1</fullName>
    </submittedName>
</protein>
<evidence type="ECO:0000256" key="5">
    <source>
        <dbReference type="PROSITE-ProRule" id="PRU00196"/>
    </source>
</evidence>
<evidence type="ECO:0000256" key="3">
    <source>
        <dbReference type="ARBA" id="ARBA00022837"/>
    </source>
</evidence>
<feature type="domain" description="SRCR" evidence="7">
    <location>
        <begin position="304"/>
        <end position="409"/>
    </location>
</feature>
<reference evidence="9" key="1">
    <citation type="submission" date="2025-08" db="UniProtKB">
        <authorList>
            <consortium name="RefSeq"/>
        </authorList>
    </citation>
    <scope>IDENTIFICATION</scope>
    <source>
        <tissue evidence="9">Testes</tissue>
    </source>
</reference>
<feature type="signal peptide" evidence="6">
    <location>
        <begin position="1"/>
        <end position="25"/>
    </location>
</feature>
<keyword evidence="8" id="KW-1185">Reference proteome</keyword>
<dbReference type="PANTHER" id="PTHR16146:SF46">
    <property type="entry name" value="INTELECTIN-1A-RELATED"/>
    <property type="match status" value="1"/>
</dbReference>
<dbReference type="GeneID" id="102808840"/>
<organism evidence="8 9">
    <name type="scientific">Saccoglossus kowalevskii</name>
    <name type="common">Acorn worm</name>
    <dbReference type="NCBI Taxonomy" id="10224"/>
    <lineage>
        <taxon>Eukaryota</taxon>
        <taxon>Metazoa</taxon>
        <taxon>Hemichordata</taxon>
        <taxon>Enteropneusta</taxon>
        <taxon>Harrimaniidae</taxon>
        <taxon>Saccoglossus</taxon>
    </lineage>
</organism>
<evidence type="ECO:0000256" key="2">
    <source>
        <dbReference type="ARBA" id="ARBA00022734"/>
    </source>
</evidence>
<keyword evidence="3" id="KW-0106">Calcium</keyword>
<evidence type="ECO:0000313" key="8">
    <source>
        <dbReference type="Proteomes" id="UP000694865"/>
    </source>
</evidence>
<evidence type="ECO:0000256" key="1">
    <source>
        <dbReference type="ARBA" id="ARBA00022723"/>
    </source>
</evidence>
<dbReference type="PROSITE" id="PS50287">
    <property type="entry name" value="SRCR_2"/>
    <property type="match status" value="1"/>
</dbReference>
<dbReference type="RefSeq" id="XP_006821828.1">
    <property type="nucleotide sequence ID" value="XM_006821765.1"/>
</dbReference>
<dbReference type="PANTHER" id="PTHR16146">
    <property type="entry name" value="INTELECTIN"/>
    <property type="match status" value="1"/>
</dbReference>
<dbReference type="Proteomes" id="UP000694865">
    <property type="component" value="Unplaced"/>
</dbReference>
<proteinExistence type="predicted"/>
<dbReference type="NCBIfam" id="NF040941">
    <property type="entry name" value="GGGWT_bact"/>
    <property type="match status" value="1"/>
</dbReference>
<keyword evidence="1" id="KW-0479">Metal-binding</keyword>
<dbReference type="InterPro" id="IPR014716">
    <property type="entry name" value="Fibrinogen_a/b/g_C_1"/>
</dbReference>
<sequence>MLFATWWSLVCPLVVLCMFQARVFAYFGEPILHGFDNRFDDMGEVRVEQFTIDNGSVILDIAVENTQNQGELWILDFQPYLFDNSKPPVTSTNGGQLIASHTGNCSNVFQDQPFDATNGFYQDEYLPAAPGGKDLFNQFAAGADGFVPKSNGLVVRTETLSYRGNKDKFFDCVNTDGLSIWERHVYEESIEFNTTLYITNVRPKKSNDGESGISFIQSHVILYWRLLRTAIARFIISSTERIRPIFEYAVVRPVYIDDDETKGPDRNKAEVELAFKTVTWSDTMMAVYEDASLTYNPINADNALAFVKDDPQEVTVYYNPTDSTAKVIVDGVSVPICPADVNDVTILATTICNEFGLALYSSASISTTASTSAIVGLSCTGSETNFGECSYTIGTDADCNAGALEVVCSPIDTAELPKSCHDFLQTAKREGVILEDGIYDIDVGNTRTSVYCDMTRDGGGWTLILTTAGQDGFTMANLLSNNPTVPSISSDYSILGVADSIVSTSDGNNFRYRIEAGAPGQDGGIWEAPLTTSLVGDTDTKATTLIEKFGVWEENLPDGGGPQNIMPFIVPTDNNLLTTGTPGNFGAIVCSCTGSSYNPAPWIDGVVDQPETIWYWVKEDKTDPTANTVHASTYEEAMLAPECDFTEYPGECTQHWRYTVILDVDDTGLDADKPIDATGEFVVGYYMYQCPNLVSGQKDDCLELDVPIAYIGTEVTLQTTVQITDATKDKPVVLLKRLYGRDPAIDLRDGARGIQHLEQITIQTHFFPEFVREHLEMTLTLFMVCLGNYKDDPDGCLVAPDADAYIAHVSPDFYYQTLVDHSDESLGYKEYFADDVSHLVTRTLDENIYIHNKDIHQSKFTNRALSDVARLCTITNVFVLIDRNEPADRKKRDFVLVSHDMVRRDIEDAVALPQTNSMLLESTGCPENSIHDRENLHCICIKEDEEYSPETFKCEPVSVLSEKEREDDSSAILISTSYYVILACLLILFV</sequence>
<evidence type="ECO:0000313" key="9">
    <source>
        <dbReference type="RefSeq" id="XP_006821828.1"/>
    </source>
</evidence>
<dbReference type="SUPFAM" id="SSF56496">
    <property type="entry name" value="Fibrinogen C-terminal domain-like"/>
    <property type="match status" value="1"/>
</dbReference>
<dbReference type="Gene3D" id="3.90.215.10">
    <property type="entry name" value="Gamma Fibrinogen, chain A, domain 1"/>
    <property type="match status" value="1"/>
</dbReference>
<accession>A0ABM0MP87</accession>
<dbReference type="SUPFAM" id="SSF56487">
    <property type="entry name" value="SRCR-like"/>
    <property type="match status" value="1"/>
</dbReference>
<keyword evidence="6" id="KW-0732">Signal</keyword>
<dbReference type="InterPro" id="IPR036056">
    <property type="entry name" value="Fibrinogen-like_C"/>
</dbReference>
<evidence type="ECO:0000256" key="6">
    <source>
        <dbReference type="SAM" id="SignalP"/>
    </source>
</evidence>
<dbReference type="InterPro" id="IPR036772">
    <property type="entry name" value="SRCR-like_dom_sf"/>
</dbReference>
<feature type="disulfide bond" evidence="5">
    <location>
        <begin position="379"/>
        <end position="389"/>
    </location>
</feature>
<keyword evidence="4 5" id="KW-1015">Disulfide bond</keyword>
<evidence type="ECO:0000259" key="7">
    <source>
        <dbReference type="PROSITE" id="PS50287"/>
    </source>
</evidence>
<keyword evidence="2" id="KW-0430">Lectin</keyword>